<feature type="transmembrane region" description="Helical" evidence="1">
    <location>
        <begin position="52"/>
        <end position="77"/>
    </location>
</feature>
<keyword evidence="3" id="KW-1185">Reference proteome</keyword>
<keyword evidence="1" id="KW-1133">Transmembrane helix</keyword>
<name>A0A087CPQ5_9BIFI</name>
<dbReference type="AlphaFoldDB" id="A0A087CPQ5"/>
<protein>
    <submittedName>
        <fullName evidence="2">Uncharacterized protein</fullName>
    </submittedName>
</protein>
<keyword evidence="1" id="KW-0812">Transmembrane</keyword>
<accession>A0A087CPQ5</accession>
<evidence type="ECO:0000313" key="3">
    <source>
        <dbReference type="Proteomes" id="UP000028984"/>
    </source>
</evidence>
<sequence length="82" mass="9468">MPHPGRLPPVADRRNRHSCQCERAIFLGLLQCFDQWSQAVLLSGIVQSRCCFLFYLFYLFYFVSYIGLTIVGITMVASHYDS</sequence>
<comment type="caution">
    <text evidence="2">The sequence shown here is derived from an EMBL/GenBank/DDBJ whole genome shotgun (WGS) entry which is preliminary data.</text>
</comment>
<keyword evidence="1" id="KW-0472">Membrane</keyword>
<dbReference type="Proteomes" id="UP000028984">
    <property type="component" value="Unassembled WGS sequence"/>
</dbReference>
<evidence type="ECO:0000313" key="2">
    <source>
        <dbReference type="EMBL" id="KFI85255.1"/>
    </source>
</evidence>
<organism evidence="2 3">
    <name type="scientific">Bifidobacterium reuteri DSM 23975</name>
    <dbReference type="NCBI Taxonomy" id="1437610"/>
    <lineage>
        <taxon>Bacteria</taxon>
        <taxon>Bacillati</taxon>
        <taxon>Actinomycetota</taxon>
        <taxon>Actinomycetes</taxon>
        <taxon>Bifidobacteriales</taxon>
        <taxon>Bifidobacteriaceae</taxon>
        <taxon>Bifidobacterium</taxon>
    </lineage>
</organism>
<dbReference type="STRING" id="1437610.BREU_1979"/>
<dbReference type="EMBL" id="JGZK01000008">
    <property type="protein sequence ID" value="KFI85255.1"/>
    <property type="molecule type" value="Genomic_DNA"/>
</dbReference>
<proteinExistence type="predicted"/>
<gene>
    <name evidence="2" type="ORF">BREU_1979</name>
</gene>
<reference evidence="2 3" key="1">
    <citation type="submission" date="2014-03" db="EMBL/GenBank/DDBJ databases">
        <title>Genomics of Bifidobacteria.</title>
        <authorList>
            <person name="Ventura M."/>
            <person name="Milani C."/>
            <person name="Lugli G.A."/>
        </authorList>
    </citation>
    <scope>NUCLEOTIDE SEQUENCE [LARGE SCALE GENOMIC DNA]</scope>
    <source>
        <strain evidence="2 3">DSM 23975</strain>
    </source>
</reference>
<evidence type="ECO:0000256" key="1">
    <source>
        <dbReference type="SAM" id="Phobius"/>
    </source>
</evidence>